<gene>
    <name evidence="1" type="ORF">ABS311_07525</name>
</gene>
<evidence type="ECO:0000313" key="1">
    <source>
        <dbReference type="EMBL" id="MER2491731.1"/>
    </source>
</evidence>
<keyword evidence="2" id="KW-1185">Reference proteome</keyword>
<reference evidence="1 2" key="1">
    <citation type="submission" date="2024-06" db="EMBL/GenBank/DDBJ databases">
        <authorList>
            <person name="Chen R.Y."/>
        </authorList>
    </citation>
    <scope>NUCLEOTIDE SEQUENCE [LARGE SCALE GENOMIC DNA]</scope>
    <source>
        <strain evidence="1 2">D2</strain>
    </source>
</reference>
<evidence type="ECO:0000313" key="2">
    <source>
        <dbReference type="Proteomes" id="UP001467690"/>
    </source>
</evidence>
<protein>
    <recommendedName>
        <fullName evidence="3">ParB/Sulfiredoxin domain-containing protein</fullName>
    </recommendedName>
</protein>
<sequence length="398" mass="45579">MEQVKPKRRSFDSIGKDTSAPVINEVKRFKSNKTTSTVLNNIQFNPLNIRIATSLIRRVNDSTIQEFALDKLSEPEIENKFSDWAGQVANNEILDYLDGDNDELSVFGIERDLVNDIRELYQLKPDDGIYVGKQFIFSRFSDERLSALAAEFVDSILDMTNNIKDGSLLQDKIKTMNIRGQKYIISSGGHRRVIALAYVDGWQSNQEIEVEPNNVDSMLELYIENNSKFTESKFEKLLGQHRLYMHLAKQNLDQVKIRQKLLLSKSWYFKIVKILKRPIVIDVIKHNQSILDNYALESISAIVDGLADLESDPELFRTALSKKLAAKGSETTKPKPQAQPDTLVIHNKIKQTSKLMTSIIKDENKFTRLFDIVFPNGEYQDLPLSEKYQLLNDKLSSI</sequence>
<dbReference type="RefSeq" id="WP_350401319.1">
    <property type="nucleotide sequence ID" value="NZ_JBELOE010000147.1"/>
</dbReference>
<dbReference type="EMBL" id="JBELOE010000147">
    <property type="protein sequence ID" value="MER2491731.1"/>
    <property type="molecule type" value="Genomic_DNA"/>
</dbReference>
<accession>A0ABV1RFM5</accession>
<name>A0ABV1RFM5_9ALTE</name>
<comment type="caution">
    <text evidence="1">The sequence shown here is derived from an EMBL/GenBank/DDBJ whole genome shotgun (WGS) entry which is preliminary data.</text>
</comment>
<dbReference type="Proteomes" id="UP001467690">
    <property type="component" value="Unassembled WGS sequence"/>
</dbReference>
<proteinExistence type="predicted"/>
<evidence type="ECO:0008006" key="3">
    <source>
        <dbReference type="Google" id="ProtNLM"/>
    </source>
</evidence>
<organism evidence="1 2">
    <name type="scientific">Catenovulum sediminis</name>
    <dbReference type="NCBI Taxonomy" id="1740262"/>
    <lineage>
        <taxon>Bacteria</taxon>
        <taxon>Pseudomonadati</taxon>
        <taxon>Pseudomonadota</taxon>
        <taxon>Gammaproteobacteria</taxon>
        <taxon>Alteromonadales</taxon>
        <taxon>Alteromonadaceae</taxon>
        <taxon>Catenovulum</taxon>
    </lineage>
</organism>